<organism evidence="3 4">
    <name type="scientific">Chitinimonas lacunae</name>
    <dbReference type="NCBI Taxonomy" id="1963018"/>
    <lineage>
        <taxon>Bacteria</taxon>
        <taxon>Pseudomonadati</taxon>
        <taxon>Pseudomonadota</taxon>
        <taxon>Betaproteobacteria</taxon>
        <taxon>Neisseriales</taxon>
        <taxon>Chitinibacteraceae</taxon>
        <taxon>Chitinimonas</taxon>
    </lineage>
</organism>
<dbReference type="PANTHER" id="PTHR43968:SF6">
    <property type="entry name" value="GLUTATHIONE S-TRANSFERASE OMEGA"/>
    <property type="match status" value="1"/>
</dbReference>
<dbReference type="InterPro" id="IPR004045">
    <property type="entry name" value="Glutathione_S-Trfase_N"/>
</dbReference>
<evidence type="ECO:0000259" key="2">
    <source>
        <dbReference type="PROSITE" id="PS50405"/>
    </source>
</evidence>
<dbReference type="Gene3D" id="1.20.1050.10">
    <property type="match status" value="1"/>
</dbReference>
<dbReference type="SFLD" id="SFLDS00019">
    <property type="entry name" value="Glutathione_Transferase_(cytos"/>
    <property type="match status" value="1"/>
</dbReference>
<dbReference type="SUPFAM" id="SSF52833">
    <property type="entry name" value="Thioredoxin-like"/>
    <property type="match status" value="1"/>
</dbReference>
<dbReference type="PROSITE" id="PS50404">
    <property type="entry name" value="GST_NTER"/>
    <property type="match status" value="1"/>
</dbReference>
<sequence length="210" mass="23506">MYKLYGFARSNYYNKVKLALLEKALAFEEIVAMPGSPDYLARCPTGKIPYFETEEGGFCESQAIVEYLEECHPEPALLPASLQERAKVRELLLVLETGIDLSARRLLPHLLLGHPLADAVKEEARSQLKRGVAAFARLAKFSPYVAGADFTLADCAAAFHLPLASRISRRIYDEDLLAELPLAAYRETLAARPTYQRAMADFDASRPLWR</sequence>
<dbReference type="PANTHER" id="PTHR43968">
    <property type="match status" value="1"/>
</dbReference>
<dbReference type="SUPFAM" id="SSF47616">
    <property type="entry name" value="GST C-terminal domain-like"/>
    <property type="match status" value="1"/>
</dbReference>
<feature type="domain" description="GST C-terminal" evidence="2">
    <location>
        <begin position="81"/>
        <end position="210"/>
    </location>
</feature>
<dbReference type="InterPro" id="IPR040079">
    <property type="entry name" value="Glutathione_S-Trfase"/>
</dbReference>
<protein>
    <submittedName>
        <fullName evidence="3">Glutathione S-transferase family protein</fullName>
    </submittedName>
</protein>
<reference evidence="4" key="1">
    <citation type="journal article" date="2019" name="Int. J. Syst. Evol. Microbiol.">
        <title>The Global Catalogue of Microorganisms (GCM) 10K type strain sequencing project: providing services to taxonomists for standard genome sequencing and annotation.</title>
        <authorList>
            <consortium name="The Broad Institute Genomics Platform"/>
            <consortium name="The Broad Institute Genome Sequencing Center for Infectious Disease"/>
            <person name="Wu L."/>
            <person name="Ma J."/>
        </authorList>
    </citation>
    <scope>NUCLEOTIDE SEQUENCE [LARGE SCALE GENOMIC DNA]</scope>
    <source>
        <strain evidence="4">LMG 29894</strain>
    </source>
</reference>
<evidence type="ECO:0000313" key="3">
    <source>
        <dbReference type="EMBL" id="MFC4161284.1"/>
    </source>
</evidence>
<dbReference type="CDD" id="cd00570">
    <property type="entry name" value="GST_N_family"/>
    <property type="match status" value="1"/>
</dbReference>
<proteinExistence type="predicted"/>
<dbReference type="Pfam" id="PF13410">
    <property type="entry name" value="GST_C_2"/>
    <property type="match status" value="1"/>
</dbReference>
<dbReference type="Proteomes" id="UP001595791">
    <property type="component" value="Unassembled WGS sequence"/>
</dbReference>
<comment type="caution">
    <text evidence="3">The sequence shown here is derived from an EMBL/GenBank/DDBJ whole genome shotgun (WGS) entry which is preliminary data.</text>
</comment>
<accession>A0ABV8MT97</accession>
<dbReference type="InterPro" id="IPR050983">
    <property type="entry name" value="GST_Omega/HSP26"/>
</dbReference>
<dbReference type="PROSITE" id="PS50405">
    <property type="entry name" value="GST_CTER"/>
    <property type="match status" value="1"/>
</dbReference>
<dbReference type="RefSeq" id="WP_378167045.1">
    <property type="nucleotide sequence ID" value="NZ_JBHSBU010000001.1"/>
</dbReference>
<evidence type="ECO:0000313" key="4">
    <source>
        <dbReference type="Proteomes" id="UP001595791"/>
    </source>
</evidence>
<dbReference type="SFLD" id="SFLDG00358">
    <property type="entry name" value="Main_(cytGST)"/>
    <property type="match status" value="1"/>
</dbReference>
<dbReference type="InterPro" id="IPR036282">
    <property type="entry name" value="Glutathione-S-Trfase_C_sf"/>
</dbReference>
<dbReference type="InterPro" id="IPR010987">
    <property type="entry name" value="Glutathione-S-Trfase_C-like"/>
</dbReference>
<dbReference type="Pfam" id="PF13417">
    <property type="entry name" value="GST_N_3"/>
    <property type="match status" value="1"/>
</dbReference>
<dbReference type="Gene3D" id="3.40.30.10">
    <property type="entry name" value="Glutaredoxin"/>
    <property type="match status" value="1"/>
</dbReference>
<name>A0ABV8MT97_9NEIS</name>
<gene>
    <name evidence="3" type="ORF">ACFOW7_18250</name>
</gene>
<dbReference type="EMBL" id="JBHSBU010000001">
    <property type="protein sequence ID" value="MFC4161284.1"/>
    <property type="molecule type" value="Genomic_DNA"/>
</dbReference>
<keyword evidence="4" id="KW-1185">Reference proteome</keyword>
<evidence type="ECO:0000259" key="1">
    <source>
        <dbReference type="PROSITE" id="PS50404"/>
    </source>
</evidence>
<dbReference type="InterPro" id="IPR036249">
    <property type="entry name" value="Thioredoxin-like_sf"/>
</dbReference>
<feature type="domain" description="GST N-terminal" evidence="1">
    <location>
        <begin position="1"/>
        <end position="76"/>
    </location>
</feature>